<evidence type="ECO:0000256" key="5">
    <source>
        <dbReference type="ARBA" id="ARBA00023315"/>
    </source>
</evidence>
<dbReference type="Gene3D" id="3.30.559.10">
    <property type="entry name" value="Chloramphenicol acetyltransferase-like domain"/>
    <property type="match status" value="1"/>
</dbReference>
<comment type="similarity">
    <text evidence="2 6">Belongs to the 2-oxoacid dehydrogenase family.</text>
</comment>
<feature type="domain" description="Lipoyl-binding" evidence="8">
    <location>
        <begin position="4"/>
        <end position="79"/>
    </location>
</feature>
<keyword evidence="3 6" id="KW-0808">Transferase</keyword>
<feature type="region of interest" description="Disordered" evidence="7">
    <location>
        <begin position="110"/>
        <end position="163"/>
    </location>
</feature>
<dbReference type="Gene3D" id="2.40.50.100">
    <property type="match status" value="1"/>
</dbReference>
<dbReference type="InterPro" id="IPR000089">
    <property type="entry name" value="Biotin_lipoyl"/>
</dbReference>
<proteinExistence type="inferred from homology"/>
<dbReference type="PROSITE" id="PS50968">
    <property type="entry name" value="BIOTINYL_LIPOYL"/>
    <property type="match status" value="1"/>
</dbReference>
<accession>A0ABN2CJ45</accession>
<evidence type="ECO:0000256" key="7">
    <source>
        <dbReference type="SAM" id="MobiDB-lite"/>
    </source>
</evidence>
<dbReference type="InterPro" id="IPR011053">
    <property type="entry name" value="Single_hybrid_motif"/>
</dbReference>
<dbReference type="SUPFAM" id="SSF52777">
    <property type="entry name" value="CoA-dependent acyltransferases"/>
    <property type="match status" value="1"/>
</dbReference>
<dbReference type="SUPFAM" id="SSF51230">
    <property type="entry name" value="Single hybrid motif"/>
    <property type="match status" value="1"/>
</dbReference>
<dbReference type="PROSITE" id="PS00189">
    <property type="entry name" value="LIPOYL"/>
    <property type="match status" value="1"/>
</dbReference>
<evidence type="ECO:0000313" key="9">
    <source>
        <dbReference type="EMBL" id="GAA1559665.1"/>
    </source>
</evidence>
<dbReference type="InterPro" id="IPR001078">
    <property type="entry name" value="2-oxoacid_DH_actylTfrase"/>
</dbReference>
<dbReference type="EC" id="2.3.1.-" evidence="6"/>
<evidence type="ECO:0000256" key="1">
    <source>
        <dbReference type="ARBA" id="ARBA00001938"/>
    </source>
</evidence>
<dbReference type="PANTHER" id="PTHR43178:SF5">
    <property type="entry name" value="LIPOAMIDE ACYLTRANSFERASE COMPONENT OF BRANCHED-CHAIN ALPHA-KETO ACID DEHYDROGENASE COMPLEX, MITOCHONDRIAL"/>
    <property type="match status" value="1"/>
</dbReference>
<dbReference type="EMBL" id="BAAANC010000005">
    <property type="protein sequence ID" value="GAA1559665.1"/>
    <property type="molecule type" value="Genomic_DNA"/>
</dbReference>
<dbReference type="Proteomes" id="UP001500363">
    <property type="component" value="Unassembled WGS sequence"/>
</dbReference>
<name>A0ABN2CJ45_9ACTN</name>
<evidence type="ECO:0000256" key="3">
    <source>
        <dbReference type="ARBA" id="ARBA00022679"/>
    </source>
</evidence>
<dbReference type="RefSeq" id="WP_344183130.1">
    <property type="nucleotide sequence ID" value="NZ_BAAANC010000005.1"/>
</dbReference>
<protein>
    <recommendedName>
        <fullName evidence="6">Dihydrolipoamide acetyltransferase component of pyruvate dehydrogenase complex</fullName>
        <ecNumber evidence="6">2.3.1.-</ecNumber>
    </recommendedName>
</protein>
<keyword evidence="5 6" id="KW-0012">Acyltransferase</keyword>
<dbReference type="Pfam" id="PF00364">
    <property type="entry name" value="Biotin_lipoyl"/>
    <property type="match status" value="1"/>
</dbReference>
<evidence type="ECO:0000256" key="2">
    <source>
        <dbReference type="ARBA" id="ARBA00007317"/>
    </source>
</evidence>
<evidence type="ECO:0000259" key="8">
    <source>
        <dbReference type="PROSITE" id="PS50968"/>
    </source>
</evidence>
<dbReference type="CDD" id="cd06849">
    <property type="entry name" value="lipoyl_domain"/>
    <property type="match status" value="1"/>
</dbReference>
<evidence type="ECO:0000313" key="10">
    <source>
        <dbReference type="Proteomes" id="UP001500363"/>
    </source>
</evidence>
<dbReference type="InterPro" id="IPR023213">
    <property type="entry name" value="CAT-like_dom_sf"/>
</dbReference>
<organism evidence="9 10">
    <name type="scientific">Kribbella lupini</name>
    <dbReference type="NCBI Taxonomy" id="291602"/>
    <lineage>
        <taxon>Bacteria</taxon>
        <taxon>Bacillati</taxon>
        <taxon>Actinomycetota</taxon>
        <taxon>Actinomycetes</taxon>
        <taxon>Propionibacteriales</taxon>
        <taxon>Kribbellaceae</taxon>
        <taxon>Kribbella</taxon>
    </lineage>
</organism>
<evidence type="ECO:0000256" key="4">
    <source>
        <dbReference type="ARBA" id="ARBA00022823"/>
    </source>
</evidence>
<evidence type="ECO:0000256" key="6">
    <source>
        <dbReference type="RuleBase" id="RU003423"/>
    </source>
</evidence>
<keyword evidence="4 6" id="KW-0450">Lipoyl</keyword>
<sequence length="384" mass="39976">MSDLREFRLPDVGEGLTDAEVLTWHVSVGDSVAVNDLIVDIETAKSVVELPSPYAGTVTALLVAEGVTVPVGTPLISIGPAGGALADETPAGTSVAAEASLVTTVGSEEDKPAVLVGPGPKVDSPRRRRLGTARTARGSEVSAPPLPRSAEARETRSPIKGVRKATATAVSRSAFTAPHVTEWLTVDITRSMEMVRALREDRQWAGVRVSPLLFVARAFLLAIHSYPDVNASWDDDAQEIVAKHYVNLGIAAATPRGLLVPNIKDADALSLRELADALDELVTTARAGKTQPAQTAGGTATITNIGALGVDAGTPILPPGEAAILAFGAVRPTPWVVDGQIAIRQVTQLALSFDHRLVDGELGSSALARTGALLHDPGIAFLHA</sequence>
<dbReference type="PANTHER" id="PTHR43178">
    <property type="entry name" value="DIHYDROLIPOAMIDE ACETYLTRANSFERASE COMPONENT OF PYRUVATE DEHYDROGENASE COMPLEX"/>
    <property type="match status" value="1"/>
</dbReference>
<dbReference type="InterPro" id="IPR003016">
    <property type="entry name" value="2-oxoA_DH_lipoyl-BS"/>
</dbReference>
<comment type="cofactor">
    <cofactor evidence="1 6">
        <name>(R)-lipoate</name>
        <dbReference type="ChEBI" id="CHEBI:83088"/>
    </cofactor>
</comment>
<keyword evidence="10" id="KW-1185">Reference proteome</keyword>
<gene>
    <name evidence="9" type="ORF">GCM10009741_75950</name>
</gene>
<dbReference type="InterPro" id="IPR050743">
    <property type="entry name" value="2-oxoacid_DH_E2_comp"/>
</dbReference>
<reference evidence="9 10" key="1">
    <citation type="journal article" date="2019" name="Int. J. Syst. Evol. Microbiol.">
        <title>The Global Catalogue of Microorganisms (GCM) 10K type strain sequencing project: providing services to taxonomists for standard genome sequencing and annotation.</title>
        <authorList>
            <consortium name="The Broad Institute Genomics Platform"/>
            <consortium name="The Broad Institute Genome Sequencing Center for Infectious Disease"/>
            <person name="Wu L."/>
            <person name="Ma J."/>
        </authorList>
    </citation>
    <scope>NUCLEOTIDE SEQUENCE [LARGE SCALE GENOMIC DNA]</scope>
    <source>
        <strain evidence="9 10">JCM 14303</strain>
    </source>
</reference>
<comment type="caution">
    <text evidence="9">The sequence shown here is derived from an EMBL/GenBank/DDBJ whole genome shotgun (WGS) entry which is preliminary data.</text>
</comment>
<dbReference type="Pfam" id="PF00198">
    <property type="entry name" value="2-oxoacid_dh"/>
    <property type="match status" value="1"/>
</dbReference>